<dbReference type="NCBIfam" id="NF002346">
    <property type="entry name" value="PRK01305.2-3"/>
    <property type="match status" value="1"/>
</dbReference>
<reference evidence="7" key="1">
    <citation type="journal article" date="2017" name="Proc. Natl. Acad. Sci. U.S.A.">
        <title>Simulation of Deepwater Horizon oil plume reveals substrate specialization within a complex community of hydrocarbon degraders.</title>
        <authorList>
            <person name="Hu P."/>
            <person name="Dubinsky E.A."/>
            <person name="Probst A.J."/>
            <person name="Wang J."/>
            <person name="Sieber C.M.K."/>
            <person name="Tom L.M."/>
            <person name="Gardinali P."/>
            <person name="Banfield J.F."/>
            <person name="Atlas R.M."/>
            <person name="Andersen G.L."/>
        </authorList>
    </citation>
    <scope>NUCLEOTIDE SEQUENCE [LARGE SCALE GENOMIC DNA]</scope>
</reference>
<feature type="domain" description="N-end aminoacyl transferase N-terminal" evidence="4">
    <location>
        <begin position="5"/>
        <end position="66"/>
    </location>
</feature>
<evidence type="ECO:0000313" key="6">
    <source>
        <dbReference type="EMBL" id="OUS38878.1"/>
    </source>
</evidence>
<organism evidence="6 7">
    <name type="scientific">Oleispira antarctica</name>
    <dbReference type="NCBI Taxonomy" id="188908"/>
    <lineage>
        <taxon>Bacteria</taxon>
        <taxon>Pseudomonadati</taxon>
        <taxon>Pseudomonadota</taxon>
        <taxon>Gammaproteobacteria</taxon>
        <taxon>Oceanospirillales</taxon>
        <taxon>Oceanospirillaceae</taxon>
        <taxon>Oleispira</taxon>
    </lineage>
</organism>
<evidence type="ECO:0000256" key="1">
    <source>
        <dbReference type="ARBA" id="ARBA00022490"/>
    </source>
</evidence>
<evidence type="ECO:0000313" key="7">
    <source>
        <dbReference type="Proteomes" id="UP000227088"/>
    </source>
</evidence>
<dbReference type="AlphaFoldDB" id="A0A1Y5HNL2"/>
<dbReference type="Proteomes" id="UP000227088">
    <property type="component" value="Unassembled WGS sequence"/>
</dbReference>
<dbReference type="InterPro" id="IPR017138">
    <property type="entry name" value="Asp_Glu_LeuTrfase"/>
</dbReference>
<evidence type="ECO:0000256" key="2">
    <source>
        <dbReference type="ARBA" id="ARBA00022679"/>
    </source>
</evidence>
<evidence type="ECO:0000259" key="5">
    <source>
        <dbReference type="Pfam" id="PF04377"/>
    </source>
</evidence>
<keyword evidence="3" id="KW-0012">Acyltransferase</keyword>
<dbReference type="PANTHER" id="PTHR21367">
    <property type="entry name" value="ARGININE-TRNA-PROTEIN TRANSFERASE 1"/>
    <property type="match status" value="1"/>
</dbReference>
<dbReference type="InterPro" id="IPR007472">
    <property type="entry name" value="N-end_Aminoacyl_Trfase_C"/>
</dbReference>
<dbReference type="GO" id="GO:0005737">
    <property type="term" value="C:cytoplasm"/>
    <property type="evidence" value="ECO:0007669"/>
    <property type="project" value="TreeGrafter"/>
</dbReference>
<protein>
    <recommendedName>
        <fullName evidence="8">Aspartate/glutamate leucyltransferase</fullName>
    </recommendedName>
</protein>
<evidence type="ECO:0000259" key="4">
    <source>
        <dbReference type="Pfam" id="PF04376"/>
    </source>
</evidence>
<gene>
    <name evidence="6" type="ORF">A9R00_10200</name>
</gene>
<sequence>MPNLSSNSIFINPESKPSEDQLNLLHLQGFRRSGRMVYRPQCPTCNACHSSRIINNQFSPSKSQKRAISRNKDLKLSWVEADFYDEHYALYEEYIAKRHNNGEMFPASKEQYSGFLIEGHGTHKFLEARDQNNKLIACCVVDIFYDGLSAIYSYFNPEQDKRSLGRYMVLALVSQSIHMKLPHTYLGYWIKESSKMNYKANYQPLEVFDGQIWRKLINDKLI</sequence>
<evidence type="ECO:0000256" key="3">
    <source>
        <dbReference type="ARBA" id="ARBA00023315"/>
    </source>
</evidence>
<proteinExistence type="predicted"/>
<name>A0A1Y5HNL2_OLEAN</name>
<comment type="caution">
    <text evidence="6">The sequence shown here is derived from an EMBL/GenBank/DDBJ whole genome shotgun (WGS) entry which is preliminary data.</text>
</comment>
<keyword evidence="2" id="KW-0808">Transferase</keyword>
<dbReference type="NCBIfam" id="NF002342">
    <property type="entry name" value="PRK01305.1-3"/>
    <property type="match status" value="1"/>
</dbReference>
<dbReference type="PANTHER" id="PTHR21367:SF1">
    <property type="entry name" value="ARGINYL-TRNA--PROTEIN TRANSFERASE 1"/>
    <property type="match status" value="1"/>
</dbReference>
<dbReference type="SUPFAM" id="SSF55729">
    <property type="entry name" value="Acyl-CoA N-acyltransferases (Nat)"/>
    <property type="match status" value="1"/>
</dbReference>
<dbReference type="GO" id="GO:0008914">
    <property type="term" value="F:leucyl-tRNA--protein transferase activity"/>
    <property type="evidence" value="ECO:0007669"/>
    <property type="project" value="InterPro"/>
</dbReference>
<dbReference type="GO" id="GO:0071596">
    <property type="term" value="P:ubiquitin-dependent protein catabolic process via the N-end rule pathway"/>
    <property type="evidence" value="ECO:0007669"/>
    <property type="project" value="InterPro"/>
</dbReference>
<dbReference type="InterPro" id="IPR007471">
    <property type="entry name" value="N-end_Aminoacyl_Trfase_N"/>
</dbReference>
<dbReference type="Pfam" id="PF04376">
    <property type="entry name" value="ATE_N"/>
    <property type="match status" value="1"/>
</dbReference>
<keyword evidence="1" id="KW-0963">Cytoplasm</keyword>
<dbReference type="InterPro" id="IPR030700">
    <property type="entry name" value="N-end_Aminoacyl_Trfase"/>
</dbReference>
<dbReference type="InterPro" id="IPR016181">
    <property type="entry name" value="Acyl_CoA_acyltransferase"/>
</dbReference>
<dbReference type="EMBL" id="MABE01000592">
    <property type="protein sequence ID" value="OUS38878.1"/>
    <property type="molecule type" value="Genomic_DNA"/>
</dbReference>
<accession>A0A1Y5HNL2</accession>
<evidence type="ECO:0008006" key="8">
    <source>
        <dbReference type="Google" id="ProtNLM"/>
    </source>
</evidence>
<dbReference type="PIRSF" id="PIRSF037208">
    <property type="entry name" value="ATE_pro_prd"/>
    <property type="match status" value="1"/>
</dbReference>
<dbReference type="Pfam" id="PF04377">
    <property type="entry name" value="ATE_C"/>
    <property type="match status" value="1"/>
</dbReference>
<dbReference type="GO" id="GO:0004057">
    <property type="term" value="F:arginyl-tRNA--protein transferase activity"/>
    <property type="evidence" value="ECO:0007669"/>
    <property type="project" value="InterPro"/>
</dbReference>
<feature type="domain" description="N-end rule aminoacyl transferase C-terminal" evidence="5">
    <location>
        <begin position="86"/>
        <end position="208"/>
    </location>
</feature>